<organism evidence="10 11">
    <name type="scientific">Methylopila jiangsuensis</name>
    <dbReference type="NCBI Taxonomy" id="586230"/>
    <lineage>
        <taxon>Bacteria</taxon>
        <taxon>Pseudomonadati</taxon>
        <taxon>Pseudomonadota</taxon>
        <taxon>Alphaproteobacteria</taxon>
        <taxon>Hyphomicrobiales</taxon>
        <taxon>Methylopilaceae</taxon>
        <taxon>Methylopila</taxon>
    </lineage>
</organism>
<reference evidence="10" key="1">
    <citation type="journal article" date="2014" name="Int. J. Syst. Evol. Microbiol.">
        <title>Complete genome sequence of Corynebacterium casei LMG S-19264T (=DSM 44701T), isolated from a smear-ripened cheese.</title>
        <authorList>
            <consortium name="US DOE Joint Genome Institute (JGI-PGF)"/>
            <person name="Walter F."/>
            <person name="Albersmeier A."/>
            <person name="Kalinowski J."/>
            <person name="Ruckert C."/>
        </authorList>
    </citation>
    <scope>NUCLEOTIDE SEQUENCE</scope>
    <source>
        <strain evidence="10">VKM B-2555</strain>
    </source>
</reference>
<proteinExistence type="predicted"/>
<comment type="caution">
    <text evidence="10">The sequence shown here is derived from an EMBL/GenBank/DDBJ whole genome shotgun (WGS) entry which is preliminary data.</text>
</comment>
<keyword evidence="11" id="KW-1185">Reference proteome</keyword>
<reference evidence="10" key="2">
    <citation type="submission" date="2023-01" db="EMBL/GenBank/DDBJ databases">
        <authorList>
            <person name="Sun Q."/>
            <person name="Evtushenko L."/>
        </authorList>
    </citation>
    <scope>NUCLEOTIDE SEQUENCE</scope>
    <source>
        <strain evidence="10">VKM B-2555</strain>
    </source>
</reference>
<dbReference type="Proteomes" id="UP001143364">
    <property type="component" value="Unassembled WGS sequence"/>
</dbReference>
<evidence type="ECO:0000313" key="10">
    <source>
        <dbReference type="EMBL" id="GLK76886.1"/>
    </source>
</evidence>
<evidence type="ECO:0000256" key="5">
    <source>
        <dbReference type="ARBA" id="ARBA00022989"/>
    </source>
</evidence>
<dbReference type="AlphaFoldDB" id="A0A9W6N439"/>
<sequence>MTDIFHEVQEEIRRERLQRVWTRYGWLIVAVVTLAVLGVGAWRGYEYYAAHQAQAAGDRYQAAARLATEGKDEEARAAFAALAADGPAGYRAVARLREAALLTESDPAAAITAYEAIANDSTLDGLLRDAARVRAAYVAVDAASRDEVRRLVEPLAVDNGGWRHAAREALGLAAYKAGDVADARRQFEALMSDDDTPQGARQRAELMLAVMPPPAAADGAK</sequence>
<evidence type="ECO:0000256" key="3">
    <source>
        <dbReference type="ARBA" id="ARBA00022475"/>
    </source>
</evidence>
<dbReference type="InterPro" id="IPR018704">
    <property type="entry name" value="SecYEG/CpoB_TPR"/>
</dbReference>
<evidence type="ECO:0000256" key="7">
    <source>
        <dbReference type="ARBA" id="ARBA00023186"/>
    </source>
</evidence>
<dbReference type="GO" id="GO:0005886">
    <property type="term" value="C:plasma membrane"/>
    <property type="evidence" value="ECO:0007669"/>
    <property type="project" value="UniProtKB-SubCell"/>
</dbReference>
<feature type="domain" description="Ancillary SecYEG translocon subunit/Cell division coordinator CpoB TPR" evidence="9">
    <location>
        <begin position="20"/>
        <end position="196"/>
    </location>
</feature>
<evidence type="ECO:0000313" key="11">
    <source>
        <dbReference type="Proteomes" id="UP001143364"/>
    </source>
</evidence>
<evidence type="ECO:0000256" key="4">
    <source>
        <dbReference type="ARBA" id="ARBA00022692"/>
    </source>
</evidence>
<comment type="subcellular location">
    <subcellularLocation>
        <location evidence="2">Cell membrane</location>
    </subcellularLocation>
    <subcellularLocation>
        <location evidence="1">Membrane</location>
        <topology evidence="1">Single-pass membrane protein</topology>
    </subcellularLocation>
</comment>
<accession>A0A9W6N439</accession>
<protein>
    <submittedName>
        <fullName evidence="10">Membrane protein</fullName>
    </submittedName>
</protein>
<evidence type="ECO:0000256" key="1">
    <source>
        <dbReference type="ARBA" id="ARBA00004167"/>
    </source>
</evidence>
<gene>
    <name evidence="10" type="ORF">GCM10008171_21400</name>
</gene>
<dbReference type="PANTHER" id="PTHR38035">
    <property type="entry name" value="UPF0070 PROTEIN YFGM"/>
    <property type="match status" value="1"/>
</dbReference>
<keyword evidence="5 8" id="KW-1133">Transmembrane helix</keyword>
<dbReference type="InterPro" id="IPR026039">
    <property type="entry name" value="YfgM"/>
</dbReference>
<dbReference type="GO" id="GO:0044877">
    <property type="term" value="F:protein-containing complex binding"/>
    <property type="evidence" value="ECO:0007669"/>
    <property type="project" value="InterPro"/>
</dbReference>
<keyword evidence="6 8" id="KW-0472">Membrane</keyword>
<keyword evidence="7" id="KW-0143">Chaperone</keyword>
<dbReference type="EMBL" id="BSFK01000010">
    <property type="protein sequence ID" value="GLK76886.1"/>
    <property type="molecule type" value="Genomic_DNA"/>
</dbReference>
<keyword evidence="4 8" id="KW-0812">Transmembrane</keyword>
<evidence type="ECO:0000259" key="9">
    <source>
        <dbReference type="Pfam" id="PF09976"/>
    </source>
</evidence>
<evidence type="ECO:0000256" key="8">
    <source>
        <dbReference type="SAM" id="Phobius"/>
    </source>
</evidence>
<dbReference type="RefSeq" id="WP_271204739.1">
    <property type="nucleotide sequence ID" value="NZ_BSFK01000010.1"/>
</dbReference>
<dbReference type="PANTHER" id="PTHR38035:SF1">
    <property type="entry name" value="ANCILLARY SECYEG TRANSLOCON SUBUNIT"/>
    <property type="match status" value="1"/>
</dbReference>
<feature type="transmembrane region" description="Helical" evidence="8">
    <location>
        <begin position="21"/>
        <end position="42"/>
    </location>
</feature>
<evidence type="ECO:0000256" key="2">
    <source>
        <dbReference type="ARBA" id="ARBA00004236"/>
    </source>
</evidence>
<name>A0A9W6N439_9HYPH</name>
<dbReference type="Pfam" id="PF09976">
    <property type="entry name" value="TPR_21"/>
    <property type="match status" value="1"/>
</dbReference>
<evidence type="ECO:0000256" key="6">
    <source>
        <dbReference type="ARBA" id="ARBA00023136"/>
    </source>
</evidence>
<keyword evidence="3" id="KW-1003">Cell membrane</keyword>